<reference evidence="3" key="1">
    <citation type="submission" date="2021-06" db="EMBL/GenBank/DDBJ databases">
        <authorList>
            <person name="Hodson N. C."/>
            <person name="Mongue J. A."/>
            <person name="Jaron S. K."/>
        </authorList>
    </citation>
    <scope>NUCLEOTIDE SEQUENCE</scope>
</reference>
<protein>
    <recommendedName>
        <fullName evidence="2">Peptidase S1 domain-containing protein</fullName>
    </recommendedName>
</protein>
<dbReference type="GO" id="GO:0004252">
    <property type="term" value="F:serine-type endopeptidase activity"/>
    <property type="evidence" value="ECO:0007669"/>
    <property type="project" value="InterPro"/>
</dbReference>
<dbReference type="Pfam" id="PF00089">
    <property type="entry name" value="Trypsin"/>
    <property type="match status" value="2"/>
</dbReference>
<proteinExistence type="predicted"/>
<dbReference type="GO" id="GO:0006508">
    <property type="term" value="P:proteolysis"/>
    <property type="evidence" value="ECO:0007669"/>
    <property type="project" value="InterPro"/>
</dbReference>
<dbReference type="EMBL" id="CAJVCH010230579">
    <property type="protein sequence ID" value="CAG7732401.1"/>
    <property type="molecule type" value="Genomic_DNA"/>
</dbReference>
<evidence type="ECO:0000256" key="1">
    <source>
        <dbReference type="ARBA" id="ARBA00023157"/>
    </source>
</evidence>
<dbReference type="OrthoDB" id="10012881at2759"/>
<dbReference type="InterPro" id="IPR001254">
    <property type="entry name" value="Trypsin_dom"/>
</dbReference>
<dbReference type="InterPro" id="IPR018114">
    <property type="entry name" value="TRYPSIN_HIS"/>
</dbReference>
<keyword evidence="1" id="KW-1015">Disulfide bond</keyword>
<dbReference type="PANTHER" id="PTHR24253">
    <property type="entry name" value="TRANSMEMBRANE PROTEASE SERINE"/>
    <property type="match status" value="1"/>
</dbReference>
<sequence>MIDLRNSSPRCSQEHLLLRDGVGGEWKACDKKSFRSDVHIKARNRFRDLFLTFVTGTTKVLGTSGGYAGFKCLFTCDEPRIFRDQVSPLYAGSIQWPGYRYKTRILTNCACGIIHKNQQERIVGGENVEIGEFPWQAALVIPGTRKPFCGASLINDRYVLSAAHCFFFVNVQPKDVEVILHANLLDFKLSDEGKEIGGLVAKNTSWGEYGSIQGPGWNFTKKSDLDEGSFRHKVVRIINHPLFTNAYDFDVSLLELESPINFRMPDAPTPVCLPPLGVTNNMYVDRWAKVVGWGKGSFSTTT</sequence>
<accession>A0A8J2KVD5</accession>
<gene>
    <name evidence="3" type="ORF">AFUS01_LOCUS20920</name>
</gene>
<organism evidence="3 4">
    <name type="scientific">Allacma fusca</name>
    <dbReference type="NCBI Taxonomy" id="39272"/>
    <lineage>
        <taxon>Eukaryota</taxon>
        <taxon>Metazoa</taxon>
        <taxon>Ecdysozoa</taxon>
        <taxon>Arthropoda</taxon>
        <taxon>Hexapoda</taxon>
        <taxon>Collembola</taxon>
        <taxon>Symphypleona</taxon>
        <taxon>Sminthuridae</taxon>
        <taxon>Allacma</taxon>
    </lineage>
</organism>
<keyword evidence="4" id="KW-1185">Reference proteome</keyword>
<dbReference type="PROSITE" id="PS50240">
    <property type="entry name" value="TRYPSIN_DOM"/>
    <property type="match status" value="1"/>
</dbReference>
<evidence type="ECO:0000313" key="3">
    <source>
        <dbReference type="EMBL" id="CAG7732401.1"/>
    </source>
</evidence>
<evidence type="ECO:0000259" key="2">
    <source>
        <dbReference type="PROSITE" id="PS50240"/>
    </source>
</evidence>
<dbReference type="Proteomes" id="UP000708208">
    <property type="component" value="Unassembled WGS sequence"/>
</dbReference>
<feature type="domain" description="Peptidase S1" evidence="2">
    <location>
        <begin position="122"/>
        <end position="302"/>
    </location>
</feature>
<evidence type="ECO:0000313" key="4">
    <source>
        <dbReference type="Proteomes" id="UP000708208"/>
    </source>
</evidence>
<dbReference type="AlphaFoldDB" id="A0A8J2KVD5"/>
<dbReference type="PANTHER" id="PTHR24253:SF153">
    <property type="entry name" value="SERINE PROTEASE HEPSIN"/>
    <property type="match status" value="1"/>
</dbReference>
<comment type="caution">
    <text evidence="3">The sequence shown here is derived from an EMBL/GenBank/DDBJ whole genome shotgun (WGS) entry which is preliminary data.</text>
</comment>
<name>A0A8J2KVD5_9HEXA</name>
<dbReference type="PROSITE" id="PS00134">
    <property type="entry name" value="TRYPSIN_HIS"/>
    <property type="match status" value="1"/>
</dbReference>
<dbReference type="SMART" id="SM00020">
    <property type="entry name" value="Tryp_SPc"/>
    <property type="match status" value="1"/>
</dbReference>